<dbReference type="PANTHER" id="PTHR33337">
    <property type="entry name" value="GFA DOMAIN-CONTAINING PROTEIN"/>
    <property type="match status" value="1"/>
</dbReference>
<organism evidence="6 7">
    <name type="scientific">Diaporthe vaccinii</name>
    <dbReference type="NCBI Taxonomy" id="105482"/>
    <lineage>
        <taxon>Eukaryota</taxon>
        <taxon>Fungi</taxon>
        <taxon>Dikarya</taxon>
        <taxon>Ascomycota</taxon>
        <taxon>Pezizomycotina</taxon>
        <taxon>Sordariomycetes</taxon>
        <taxon>Sordariomycetidae</taxon>
        <taxon>Diaporthales</taxon>
        <taxon>Diaporthaceae</taxon>
        <taxon>Diaporthe</taxon>
        <taxon>Diaporthe eres species complex</taxon>
    </lineage>
</organism>
<feature type="domain" description="CENP-V/GFA" evidence="5">
    <location>
        <begin position="13"/>
        <end position="140"/>
    </location>
</feature>
<keyword evidence="7" id="KW-1185">Reference proteome</keyword>
<evidence type="ECO:0000313" key="6">
    <source>
        <dbReference type="EMBL" id="KAL2272846.1"/>
    </source>
</evidence>
<proteinExistence type="inferred from homology"/>
<dbReference type="SUPFAM" id="SSF51316">
    <property type="entry name" value="Mss4-like"/>
    <property type="match status" value="1"/>
</dbReference>
<dbReference type="InterPro" id="IPR006913">
    <property type="entry name" value="CENP-V/GFA"/>
</dbReference>
<evidence type="ECO:0000256" key="3">
    <source>
        <dbReference type="ARBA" id="ARBA00022833"/>
    </source>
</evidence>
<comment type="similarity">
    <text evidence="1">Belongs to the Gfa family.</text>
</comment>
<evidence type="ECO:0000256" key="2">
    <source>
        <dbReference type="ARBA" id="ARBA00022723"/>
    </source>
</evidence>
<evidence type="ECO:0000256" key="1">
    <source>
        <dbReference type="ARBA" id="ARBA00005495"/>
    </source>
</evidence>
<dbReference type="EMBL" id="JBAWTH010000212">
    <property type="protein sequence ID" value="KAL2272846.1"/>
    <property type="molecule type" value="Genomic_DNA"/>
</dbReference>
<sequence length="199" mass="21507">MPSIEELPKPARVTGGCLCGAVRFRVDFPRGYDFVKNTGTCQCTQCRRNSGSVFWSCVQVPKVCLRWGKVDEKNTSASQIEEWTHERPPSALRSFSATPGIRRGFCATCGGFLTWMKDEGSLVHVSVGTIDPVYLVGPSDDPEVAKTDVDGEEVPKGGYGPILAGGYGRNLWCSNEIKGVTDDLAAVGVGRGKRSSQND</sequence>
<evidence type="ECO:0000256" key="4">
    <source>
        <dbReference type="ARBA" id="ARBA00023239"/>
    </source>
</evidence>
<keyword evidence="2" id="KW-0479">Metal-binding</keyword>
<keyword evidence="3" id="KW-0862">Zinc</keyword>
<dbReference type="Pfam" id="PF04828">
    <property type="entry name" value="GFA"/>
    <property type="match status" value="1"/>
</dbReference>
<dbReference type="InterPro" id="IPR011057">
    <property type="entry name" value="Mss4-like_sf"/>
</dbReference>
<gene>
    <name evidence="6" type="ORF">FJTKL_05940</name>
</gene>
<dbReference type="Proteomes" id="UP001600888">
    <property type="component" value="Unassembled WGS sequence"/>
</dbReference>
<evidence type="ECO:0000259" key="5">
    <source>
        <dbReference type="PROSITE" id="PS51891"/>
    </source>
</evidence>
<reference evidence="6 7" key="1">
    <citation type="submission" date="2024-03" db="EMBL/GenBank/DDBJ databases">
        <title>A high-quality draft genome sequence of Diaporthe vaccinii, a causative agent of upright dieback and viscid rot disease in cranberry plants.</title>
        <authorList>
            <person name="Sarrasin M."/>
            <person name="Lang B.F."/>
            <person name="Burger G."/>
        </authorList>
    </citation>
    <scope>NUCLEOTIDE SEQUENCE [LARGE SCALE GENOMIC DNA]</scope>
    <source>
        <strain evidence="6 7">IS7</strain>
    </source>
</reference>
<dbReference type="Gene3D" id="3.90.1590.10">
    <property type="entry name" value="glutathione-dependent formaldehyde- activating enzyme (gfa)"/>
    <property type="match status" value="1"/>
</dbReference>
<comment type="caution">
    <text evidence="6">The sequence shown here is derived from an EMBL/GenBank/DDBJ whole genome shotgun (WGS) entry which is preliminary data.</text>
</comment>
<dbReference type="PANTHER" id="PTHR33337:SF40">
    <property type="entry name" value="CENP-V_GFA DOMAIN-CONTAINING PROTEIN-RELATED"/>
    <property type="match status" value="1"/>
</dbReference>
<dbReference type="PROSITE" id="PS51891">
    <property type="entry name" value="CENP_V_GFA"/>
    <property type="match status" value="1"/>
</dbReference>
<accession>A0ABR4DRH3</accession>
<keyword evidence="4" id="KW-0456">Lyase</keyword>
<evidence type="ECO:0000313" key="7">
    <source>
        <dbReference type="Proteomes" id="UP001600888"/>
    </source>
</evidence>
<name>A0ABR4DRH3_9PEZI</name>
<protein>
    <recommendedName>
        <fullName evidence="5">CENP-V/GFA domain-containing protein</fullName>
    </recommendedName>
</protein>